<dbReference type="Gene3D" id="1.10.10.820">
    <property type="match status" value="1"/>
</dbReference>
<keyword evidence="8 10" id="KW-0505">Motor protein</keyword>
<keyword evidence="7 10" id="KW-0518">Myosin</keyword>
<feature type="compositionally biased region" description="Acidic residues" evidence="12">
    <location>
        <begin position="55"/>
        <end position="79"/>
    </location>
</feature>
<dbReference type="Pfam" id="PF00063">
    <property type="entry name" value="Myosin_head"/>
    <property type="match status" value="1"/>
</dbReference>
<evidence type="ECO:0000256" key="3">
    <source>
        <dbReference type="ARBA" id="ARBA00022490"/>
    </source>
</evidence>
<evidence type="ECO:0000256" key="6">
    <source>
        <dbReference type="ARBA" id="ARBA00023054"/>
    </source>
</evidence>
<dbReference type="GO" id="GO:0016459">
    <property type="term" value="C:myosin complex"/>
    <property type="evidence" value="ECO:0007669"/>
    <property type="project" value="UniProtKB-KW"/>
</dbReference>
<gene>
    <name evidence="15" type="ORF">Y1Q_0008397</name>
</gene>
<evidence type="ECO:0000256" key="1">
    <source>
        <dbReference type="ARBA" id="ARBA00004496"/>
    </source>
</evidence>
<feature type="compositionally biased region" description="Basic and acidic residues" evidence="12">
    <location>
        <begin position="762"/>
        <end position="780"/>
    </location>
</feature>
<feature type="compositionally biased region" description="Low complexity" evidence="12">
    <location>
        <begin position="730"/>
        <end position="749"/>
    </location>
</feature>
<dbReference type="InterPro" id="IPR001609">
    <property type="entry name" value="Myosin_head_motor_dom-like"/>
</dbReference>
<dbReference type="Proteomes" id="UP000050525">
    <property type="component" value="Unassembled WGS sequence"/>
</dbReference>
<dbReference type="GO" id="GO:0005737">
    <property type="term" value="C:cytoplasm"/>
    <property type="evidence" value="ECO:0007669"/>
    <property type="project" value="UniProtKB-SubCell"/>
</dbReference>
<dbReference type="GO" id="GO:0003779">
    <property type="term" value="F:actin binding"/>
    <property type="evidence" value="ECO:0007669"/>
    <property type="project" value="UniProtKB-KW"/>
</dbReference>
<feature type="domain" description="Myosin motor" evidence="14">
    <location>
        <begin position="1308"/>
        <end position="1985"/>
    </location>
</feature>
<dbReference type="FunFam" id="1.20.58.530:FF:000005">
    <property type="entry name" value="unconventional myosin-IXa isoform X1"/>
    <property type="match status" value="1"/>
</dbReference>
<dbReference type="FunFam" id="1.10.10.820:FF:000001">
    <property type="entry name" value="Myosin heavy chain"/>
    <property type="match status" value="1"/>
</dbReference>
<evidence type="ECO:0000259" key="13">
    <source>
        <dbReference type="PROSITE" id="PS51016"/>
    </source>
</evidence>
<dbReference type="InterPro" id="IPR036961">
    <property type="entry name" value="Kinesin_motor_dom_sf"/>
</dbReference>
<feature type="region of interest" description="Disordered" evidence="12">
    <location>
        <begin position="1"/>
        <end position="294"/>
    </location>
</feature>
<dbReference type="InterPro" id="IPR000048">
    <property type="entry name" value="IQ_motif_EF-hand-BS"/>
</dbReference>
<evidence type="ECO:0008006" key="17">
    <source>
        <dbReference type="Google" id="ProtNLM"/>
    </source>
</evidence>
<dbReference type="Pfam" id="PF00612">
    <property type="entry name" value="IQ"/>
    <property type="match status" value="1"/>
</dbReference>
<evidence type="ECO:0000256" key="9">
    <source>
        <dbReference type="ARBA" id="ARBA00023203"/>
    </source>
</evidence>
<dbReference type="GO" id="GO:0003774">
    <property type="term" value="F:cytoskeletal motor activity"/>
    <property type="evidence" value="ECO:0007669"/>
    <property type="project" value="UniProtKB-UniRule"/>
</dbReference>
<feature type="compositionally biased region" description="Polar residues" evidence="12">
    <location>
        <begin position="1083"/>
        <end position="1093"/>
    </location>
</feature>
<dbReference type="PANTHER" id="PTHR22692">
    <property type="entry name" value="MYOSIN VII, XV"/>
    <property type="match status" value="1"/>
</dbReference>
<feature type="coiled-coil region" evidence="11">
    <location>
        <begin position="2051"/>
        <end position="2082"/>
    </location>
</feature>
<dbReference type="InterPro" id="IPR051567">
    <property type="entry name" value="Unconventional_Myosin_ATPase"/>
</dbReference>
<feature type="compositionally biased region" description="Basic and acidic residues" evidence="12">
    <location>
        <begin position="159"/>
        <end position="171"/>
    </location>
</feature>
<accession>A0A151P4E5</accession>
<keyword evidence="4 10" id="KW-0547">Nucleotide-binding</keyword>
<feature type="region of interest" description="Actin-binding" evidence="10">
    <location>
        <begin position="1864"/>
        <end position="1886"/>
    </location>
</feature>
<dbReference type="EMBL" id="AKHW03001118">
    <property type="protein sequence ID" value="KYO43799.1"/>
    <property type="molecule type" value="Genomic_DNA"/>
</dbReference>
<evidence type="ECO:0000256" key="4">
    <source>
        <dbReference type="ARBA" id="ARBA00022741"/>
    </source>
</evidence>
<dbReference type="PRINTS" id="PR00193">
    <property type="entry name" value="MYOSINHEAVY"/>
</dbReference>
<reference evidence="15 16" key="1">
    <citation type="journal article" date="2012" name="Genome Biol.">
        <title>Sequencing three crocodilian genomes to illuminate the evolution of archosaurs and amniotes.</title>
        <authorList>
            <person name="St John J.A."/>
            <person name="Braun E.L."/>
            <person name="Isberg S.R."/>
            <person name="Miles L.G."/>
            <person name="Chong A.Y."/>
            <person name="Gongora J."/>
            <person name="Dalzell P."/>
            <person name="Moran C."/>
            <person name="Bed'hom B."/>
            <person name="Abzhanov A."/>
            <person name="Burgess S.C."/>
            <person name="Cooksey A.M."/>
            <person name="Castoe T.A."/>
            <person name="Crawford N.G."/>
            <person name="Densmore L.D."/>
            <person name="Drew J.C."/>
            <person name="Edwards S.V."/>
            <person name="Faircloth B.C."/>
            <person name="Fujita M.K."/>
            <person name="Greenwold M.J."/>
            <person name="Hoffmann F.G."/>
            <person name="Howard J.M."/>
            <person name="Iguchi T."/>
            <person name="Janes D.E."/>
            <person name="Khan S.Y."/>
            <person name="Kohno S."/>
            <person name="de Koning A.J."/>
            <person name="Lance S.L."/>
            <person name="McCarthy F.M."/>
            <person name="McCormack J.E."/>
            <person name="Merchant M.E."/>
            <person name="Peterson D.G."/>
            <person name="Pollock D.D."/>
            <person name="Pourmand N."/>
            <person name="Raney B.J."/>
            <person name="Roessler K.A."/>
            <person name="Sanford J.R."/>
            <person name="Sawyer R.H."/>
            <person name="Schmidt C.J."/>
            <person name="Triplett E.W."/>
            <person name="Tuberville T.D."/>
            <person name="Venegas-Anaya M."/>
            <person name="Howard J.T."/>
            <person name="Jarvis E.D."/>
            <person name="Guillette L.J.Jr."/>
            <person name="Glenn T.C."/>
            <person name="Green R.E."/>
            <person name="Ray D.A."/>
        </authorList>
    </citation>
    <scope>NUCLEOTIDE SEQUENCE [LARGE SCALE GENOMIC DNA]</scope>
    <source>
        <strain evidence="15">KSC_2009_1</strain>
    </source>
</reference>
<dbReference type="Gene3D" id="1.25.40.530">
    <property type="entry name" value="MyTH4 domain"/>
    <property type="match status" value="1"/>
</dbReference>
<dbReference type="InterPro" id="IPR000857">
    <property type="entry name" value="MyTH4_dom"/>
</dbReference>
<evidence type="ECO:0000256" key="8">
    <source>
        <dbReference type="ARBA" id="ARBA00023175"/>
    </source>
</evidence>
<feature type="compositionally biased region" description="Basic residues" evidence="12">
    <location>
        <begin position="223"/>
        <end position="234"/>
    </location>
</feature>
<dbReference type="Pfam" id="PF00784">
    <property type="entry name" value="MyTH4"/>
    <property type="match status" value="1"/>
</dbReference>
<feature type="domain" description="MyTH4" evidence="13">
    <location>
        <begin position="2150"/>
        <end position="2301"/>
    </location>
</feature>
<keyword evidence="3" id="KW-0963">Cytoplasm</keyword>
<feature type="compositionally biased region" description="Low complexity" evidence="12">
    <location>
        <begin position="821"/>
        <end position="835"/>
    </location>
</feature>
<feature type="compositionally biased region" description="Pro residues" evidence="12">
    <location>
        <begin position="2416"/>
        <end position="2427"/>
    </location>
</feature>
<feature type="compositionally biased region" description="Basic residues" evidence="12">
    <location>
        <begin position="97"/>
        <end position="106"/>
    </location>
</feature>
<feature type="compositionally biased region" description="Gly residues" evidence="12">
    <location>
        <begin position="1242"/>
        <end position="1257"/>
    </location>
</feature>
<dbReference type="PROSITE" id="PS50096">
    <property type="entry name" value="IQ"/>
    <property type="match status" value="1"/>
</dbReference>
<dbReference type="SMART" id="SM00242">
    <property type="entry name" value="MYSc"/>
    <property type="match status" value="1"/>
</dbReference>
<comment type="subcellular location">
    <subcellularLocation>
        <location evidence="1">Cytoplasm</location>
    </subcellularLocation>
</comment>
<feature type="region of interest" description="Disordered" evidence="12">
    <location>
        <begin position="2408"/>
        <end position="2449"/>
    </location>
</feature>
<evidence type="ECO:0000259" key="14">
    <source>
        <dbReference type="PROSITE" id="PS51456"/>
    </source>
</evidence>
<feature type="compositionally biased region" description="Polar residues" evidence="12">
    <location>
        <begin position="802"/>
        <end position="817"/>
    </location>
</feature>
<feature type="region of interest" description="Disordered" evidence="12">
    <location>
        <begin position="706"/>
        <end position="928"/>
    </location>
</feature>
<comment type="similarity">
    <text evidence="2 10">Belongs to the TRAFAC class myosin-kinesin ATPase superfamily. Myosin family.</text>
</comment>
<keyword evidence="9 10" id="KW-0009">Actin-binding</keyword>
<dbReference type="InterPro" id="IPR027417">
    <property type="entry name" value="P-loop_NTPase"/>
</dbReference>
<evidence type="ECO:0000313" key="15">
    <source>
        <dbReference type="EMBL" id="KYO43799.1"/>
    </source>
</evidence>
<dbReference type="SUPFAM" id="SSF52540">
    <property type="entry name" value="P-loop containing nucleoside triphosphate hydrolases"/>
    <property type="match status" value="1"/>
</dbReference>
<keyword evidence="16" id="KW-1185">Reference proteome</keyword>
<feature type="region of interest" description="Disordered" evidence="12">
    <location>
        <begin position="1081"/>
        <end position="1164"/>
    </location>
</feature>
<feature type="binding site" evidence="10">
    <location>
        <begin position="1401"/>
        <end position="1408"/>
    </location>
    <ligand>
        <name>ATP</name>
        <dbReference type="ChEBI" id="CHEBI:30616"/>
    </ligand>
</feature>
<protein>
    <recommendedName>
        <fullName evidence="17">Unconventional myosin-XV</fullName>
    </recommendedName>
</protein>
<feature type="compositionally biased region" description="Gly residues" evidence="12">
    <location>
        <begin position="149"/>
        <end position="158"/>
    </location>
</feature>
<feature type="region of interest" description="Disordered" evidence="12">
    <location>
        <begin position="637"/>
        <end position="687"/>
    </location>
</feature>
<evidence type="ECO:0000313" key="16">
    <source>
        <dbReference type="Proteomes" id="UP000050525"/>
    </source>
</evidence>
<dbReference type="Gene3D" id="1.20.120.720">
    <property type="entry name" value="Myosin VI head, motor domain, U50 subdomain"/>
    <property type="match status" value="1"/>
</dbReference>
<organism evidence="15 16">
    <name type="scientific">Alligator mississippiensis</name>
    <name type="common">American alligator</name>
    <dbReference type="NCBI Taxonomy" id="8496"/>
    <lineage>
        <taxon>Eukaryota</taxon>
        <taxon>Metazoa</taxon>
        <taxon>Chordata</taxon>
        <taxon>Craniata</taxon>
        <taxon>Vertebrata</taxon>
        <taxon>Euteleostomi</taxon>
        <taxon>Archelosauria</taxon>
        <taxon>Archosauria</taxon>
        <taxon>Crocodylia</taxon>
        <taxon>Alligatoridae</taxon>
        <taxon>Alligatorinae</taxon>
        <taxon>Alligator</taxon>
    </lineage>
</organism>
<dbReference type="Gene3D" id="1.20.5.190">
    <property type="match status" value="1"/>
</dbReference>
<evidence type="ECO:0000256" key="11">
    <source>
        <dbReference type="SAM" id="Coils"/>
    </source>
</evidence>
<sequence>MAGKKGKEESKEAKADAKGGKGKESAKGKGKKGKKDEVDEPEEASDTELTKGDAAEGDEGEAEAAPEEVAEEAVEEVEEDPKKKKGKDKKGAAAKAGGKKVGKGKKGQVEEEGKEGAKPEDDSDKKTKKKGASQPADAKGKKGAKKGFGKGQLKGAGKGAKEEAAPAKEEAEPAQEEAALKPKRSLKSTSKLFLGFKKKGPKPSKKGQFKNASRFFWGLNKSSTKKRRKAKNKAVLKSTSNLMVRFKGLGKKQKEEPGSSPKKPSYLLIKLGGKAEEGAGSSGSPLPPATKEKFKPRAQILSKVSAATSWLTRKFLFKQDDRLSYQERSAKQLRLSRIGAKKLPITSEEELARHRASLHSFLGGQSLSGPGGEHYGHQPGLGQGGLGRPPSKHYMHCGASGYEDFPEPSPYHGYRQGAGGSYSPPVPYGYPEEESYFQAPGSYGDRYGGASNFETYPDEEVEDEYGLCPQGGEYYNDPLQNQYGYDEYEDQSAPAPARYSLYEPYDHDGGDVDYYEDQTGLDGYYEDQYGAPSGLYSPGAEEAGYPDDDYPPREMGYDDYAWAPHAQASYNPYAYPLDDILEMEELEEAENGNGDYPFFDEQGPEDALPSRLPLNRQLRLFPRPQVKLFGQDKLDVTLPPSPHLQQEEDTYNPYEPRASPFGPFGGQPGSLQGMQAPDTPARQYGSSPLGQFLLKSLSQPKPILKHRAPEAKERPPTPAPFRRVVSSLFAQRQAPSPQPSARPSTTSSPKPGRSPLAQLSVRRFDIPQDDPPSPRREPAYKRFGHKLAGMGALDPPLRKFGHSNNNNSQRLSPQPARQSEARSPSPESSSRTQPGPRGPPPSLRSLVWTAGSSAAPSPSLSGAMPMGARDRASSFCALWGPNPTGTGPPARRDSTFPSASAHDRFMSQRVSSPRPAPRHASSLRRNGQAPLKTGLLRFAADALSSGFPVASAPSLLRQRQSGSFPAAGRSMSHASLLPQAWNRQTEPPTKAVKPVIRSQFMKQLGRPPGSLSPRELGRTPSPQMLAGQGGRHVTIQEAPKSAHAWVPAVLEDYGPTGSKASVRDGEVVPRAWDVLRAADADPTTHNPFLQQDGQPRVSRGAEPSGSAGSGNPFVKRFGQLSASSPRHLRCPPAQGPSQKPASPTPSPRHGQAFSWAPSVPEDYEPPGVYVNEDLLTDEGAGRYAVVTPQIQRLSSFQRVSHRYKQHWSNQHTVHIREMPSVWCSESGVRHLPGETRRWASQRGGGGGGGRGGRGGTASGHLTRHASLPARRDGSRWPMVIGGKRLAWAKKMHAIRHLPYLFRECREEDGVEDMTQLEDLQEFVVLYNIRKRFEHELIYTYIGSILVSVNPYKMYNIYGTDQVLQYEGKALGENPPHLFAIANVAYSKVMDAKRNQCIIISGESGSGKTEATKLILRYLAAVNKKRSATQQILEATPLLESFGNAKTVRNDNSSRFGKFVEIFLEDGFICGAITSQYLLEKSRIVFQAKDERNYHIFYEMLAGLPSQQKQRFFLQEAETYYYLNQGGNCEISGKNDAEDFRRLVTSMENLNFSIEDQNSIFRILSSILHLGNVYFEKYETDCQEVASVVSAKEILTVAELLQVSPEGLERAITFKVTETLREKIYTPLTVESAVDARDAIAKILYSLLFSWLTDRTNKLVYPKQEALSIAILDIYGFEDLNFNSFEQLCINYANEYLQFFFNKIVFKEEQEEYIREQLEWREISFNDNQPCIDLIAQKPHGILRILDDQCSFPQSTDHTFLQKCHYHHGSNDLYIKPKMPLPEFTIRHYAGKVTYQVHKFLDKNYDHVRQEVLDLFINSRTKVVANLFFGYAQLLAQQQTVVGKNSTVTRRYKAPTVAAKFQQSLLHLVEKMERCNPFFIRCIKPNDKKEPGLFEADIVSSQLRYSGLLETIRIRKEGFPVRIPFQVFIQRYRCLLEVPHNITPHGANCVEMLRQLCALRPSMYCIGISKLFMKEHLYQELESKRDRAHHLAALTLQRYARTFFLKKRFYSLRRKIILIQSRSRGYLARQRYRRLRRTLIKFRALVNVYVNRKRYLRRKEEARRRAEEERRRAQQELTKREVMDVSRLEVPIDLVRLLEGAAYRQVHAMCIALCSAPRMQPDSQPTLPLDINNYPMAKYVQAHFQMPLFGMLTVPLPAPLTRVEEELKQEALSLFKLILRFMGDPYLNGPRENLFGNYIVQKGLSTPGLRDEILVQIANQVWRNTNINNEERGWLLLAACLSCFMPSARLEKYLLKFVSDYAFNGYKYVCQHKILQAMLKSQFGPEVARAYPPSLLEWTTNRQRANMALDIYCFNGDQFSCPIHSWSTGESVAADLLKSRGITEGWRGWSVTMKDGTQWAELAGHDYVLDLISDLELLHGFPKQKSYFLIASEGLDQSRGAPWAVFGQGMESDEEVPPPPATKAPTEPPSVVDSDGYHSQAESDASSEPRMQKGLDHYLDSLFDPVLSYGNGVSTAVPSEEGEDGLVLVRAWLHSTLPLTAYVTLALAFSAHGPRCPT</sequence>
<keyword evidence="6 11" id="KW-0175">Coiled coil</keyword>
<dbReference type="SMART" id="SM00015">
    <property type="entry name" value="IQ"/>
    <property type="match status" value="2"/>
</dbReference>
<dbReference type="Gene3D" id="1.20.58.530">
    <property type="match status" value="1"/>
</dbReference>
<dbReference type="GO" id="GO:0005524">
    <property type="term" value="F:ATP binding"/>
    <property type="evidence" value="ECO:0007669"/>
    <property type="project" value="UniProtKB-UniRule"/>
</dbReference>
<feature type="compositionally biased region" description="Basic residues" evidence="12">
    <location>
        <begin position="196"/>
        <end position="208"/>
    </location>
</feature>
<keyword evidence="5 10" id="KW-0067">ATP-binding</keyword>
<dbReference type="InterPro" id="IPR038185">
    <property type="entry name" value="MyTH4_dom_sf"/>
</dbReference>
<feature type="compositionally biased region" description="Basic and acidic residues" evidence="12">
    <location>
        <begin position="107"/>
        <end position="125"/>
    </location>
</feature>
<comment type="caution">
    <text evidence="15">The sequence shown here is derived from an EMBL/GenBank/DDBJ whole genome shotgun (WGS) entry which is preliminary data.</text>
</comment>
<dbReference type="PROSITE" id="PS51016">
    <property type="entry name" value="MYTH4"/>
    <property type="match status" value="1"/>
</dbReference>
<evidence type="ECO:0000256" key="7">
    <source>
        <dbReference type="ARBA" id="ARBA00023123"/>
    </source>
</evidence>
<name>A0A151P4E5_ALLMI</name>
<dbReference type="SMART" id="SM00139">
    <property type="entry name" value="MyTH4"/>
    <property type="match status" value="1"/>
</dbReference>
<proteinExistence type="inferred from homology"/>
<feature type="region of interest" description="Disordered" evidence="12">
    <location>
        <begin position="1234"/>
        <end position="1266"/>
    </location>
</feature>
<dbReference type="PANTHER" id="PTHR22692:SF21">
    <property type="entry name" value="MYOSIN XVA"/>
    <property type="match status" value="1"/>
</dbReference>
<feature type="compositionally biased region" description="Low complexity" evidence="12">
    <location>
        <begin position="843"/>
        <end position="867"/>
    </location>
</feature>
<dbReference type="Gene3D" id="3.40.850.10">
    <property type="entry name" value="Kinesin motor domain"/>
    <property type="match status" value="1"/>
</dbReference>
<evidence type="ECO:0000256" key="2">
    <source>
        <dbReference type="ARBA" id="ARBA00008314"/>
    </source>
</evidence>
<feature type="compositionally biased region" description="Basic and acidic residues" evidence="12">
    <location>
        <begin position="1"/>
        <end position="27"/>
    </location>
</feature>
<dbReference type="Gene3D" id="6.20.240.20">
    <property type="match status" value="1"/>
</dbReference>
<feature type="region of interest" description="Disordered" evidence="12">
    <location>
        <begin position="362"/>
        <end position="389"/>
    </location>
</feature>
<evidence type="ECO:0000256" key="12">
    <source>
        <dbReference type="SAM" id="MobiDB-lite"/>
    </source>
</evidence>
<feature type="region of interest" description="Disordered" evidence="12">
    <location>
        <begin position="1003"/>
        <end position="1032"/>
    </location>
</feature>
<evidence type="ECO:0000256" key="10">
    <source>
        <dbReference type="PROSITE-ProRule" id="PRU00782"/>
    </source>
</evidence>
<feature type="compositionally biased region" description="Gly residues" evidence="12">
    <location>
        <begin position="369"/>
        <end position="387"/>
    </location>
</feature>
<dbReference type="PROSITE" id="PS51456">
    <property type="entry name" value="MYOSIN_MOTOR"/>
    <property type="match status" value="1"/>
</dbReference>
<evidence type="ECO:0000256" key="5">
    <source>
        <dbReference type="ARBA" id="ARBA00022840"/>
    </source>
</evidence>
<dbReference type="eggNOG" id="KOG4229">
    <property type="taxonomic scope" value="Eukaryota"/>
</dbReference>